<comment type="caution">
    <text evidence="2">The sequence shown here is derived from an EMBL/GenBank/DDBJ whole genome shotgun (WGS) entry which is preliminary data.</text>
</comment>
<evidence type="ECO:0000256" key="1">
    <source>
        <dbReference type="SAM" id="MobiDB-lite"/>
    </source>
</evidence>
<protein>
    <submittedName>
        <fullName evidence="2">Uncharacterized protein</fullName>
    </submittedName>
</protein>
<accession>A0A7W9PRI0</accession>
<dbReference type="AlphaFoldDB" id="A0A7W9PRI0"/>
<dbReference type="Proteomes" id="UP000585836">
    <property type="component" value="Unassembled WGS sequence"/>
</dbReference>
<name>A0A7W9PRI0_9ACTN</name>
<gene>
    <name evidence="2" type="ORF">FHS34_001907</name>
</gene>
<proteinExistence type="predicted"/>
<evidence type="ECO:0000313" key="2">
    <source>
        <dbReference type="EMBL" id="MBB5926451.1"/>
    </source>
</evidence>
<keyword evidence="3" id="KW-1185">Reference proteome</keyword>
<evidence type="ECO:0000313" key="3">
    <source>
        <dbReference type="Proteomes" id="UP000585836"/>
    </source>
</evidence>
<feature type="region of interest" description="Disordered" evidence="1">
    <location>
        <begin position="1"/>
        <end position="20"/>
    </location>
</feature>
<sequence>MPPACCRTSRAVKPSRGKPSDNITRIADFSGACIDAVSDEGSGDLEKALRSHYLTTAFHKELNAWEKKNHANSVLRAQNVPLAWEVTDNGTADYIEAVITLTWSKSSTTS</sequence>
<dbReference type="Gene3D" id="3.10.450.50">
    <property type="match status" value="1"/>
</dbReference>
<organism evidence="2 3">
    <name type="scientific">Streptomyces echinatus</name>
    <dbReference type="NCBI Taxonomy" id="67293"/>
    <lineage>
        <taxon>Bacteria</taxon>
        <taxon>Bacillati</taxon>
        <taxon>Actinomycetota</taxon>
        <taxon>Actinomycetes</taxon>
        <taxon>Kitasatosporales</taxon>
        <taxon>Streptomycetaceae</taxon>
        <taxon>Streptomyces</taxon>
    </lineage>
</organism>
<dbReference type="EMBL" id="JACHJK010000003">
    <property type="protein sequence ID" value="MBB5926451.1"/>
    <property type="molecule type" value="Genomic_DNA"/>
</dbReference>
<reference evidence="2 3" key="1">
    <citation type="submission" date="2020-08" db="EMBL/GenBank/DDBJ databases">
        <title>Genomic Encyclopedia of Type Strains, Phase III (KMG-III): the genomes of soil and plant-associated and newly described type strains.</title>
        <authorList>
            <person name="Whitman W."/>
        </authorList>
    </citation>
    <scope>NUCLEOTIDE SEQUENCE [LARGE SCALE GENOMIC DNA]</scope>
    <source>
        <strain evidence="2 3">CECT 3313</strain>
    </source>
</reference>